<dbReference type="EMBL" id="JBHRTS010000003">
    <property type="protein sequence ID" value="MFC3193764.1"/>
    <property type="molecule type" value="Genomic_DNA"/>
</dbReference>
<dbReference type="PROSITE" id="PS50887">
    <property type="entry name" value="GGDEF"/>
    <property type="match status" value="1"/>
</dbReference>
<dbReference type="PANTHER" id="PTHR44757:SF2">
    <property type="entry name" value="BIOFILM ARCHITECTURE MAINTENANCE PROTEIN MBAA"/>
    <property type="match status" value="1"/>
</dbReference>
<keyword evidence="1" id="KW-1133">Transmembrane helix</keyword>
<accession>A0ABV7J735</accession>
<dbReference type="Gene3D" id="3.20.20.450">
    <property type="entry name" value="EAL domain"/>
    <property type="match status" value="1"/>
</dbReference>
<dbReference type="SUPFAM" id="SSF141868">
    <property type="entry name" value="EAL domain-like"/>
    <property type="match status" value="1"/>
</dbReference>
<dbReference type="SMART" id="SM00267">
    <property type="entry name" value="GGDEF"/>
    <property type="match status" value="1"/>
</dbReference>
<dbReference type="Proteomes" id="UP001595533">
    <property type="component" value="Unassembled WGS sequence"/>
</dbReference>
<feature type="domain" description="EAL" evidence="2">
    <location>
        <begin position="478"/>
        <end position="727"/>
    </location>
</feature>
<dbReference type="InterPro" id="IPR029787">
    <property type="entry name" value="Nucleotide_cyclase"/>
</dbReference>
<evidence type="ECO:0000256" key="1">
    <source>
        <dbReference type="SAM" id="Phobius"/>
    </source>
</evidence>
<reference evidence="5" key="1">
    <citation type="journal article" date="2019" name="Int. J. Syst. Evol. Microbiol.">
        <title>The Global Catalogue of Microorganisms (GCM) 10K type strain sequencing project: providing services to taxonomists for standard genome sequencing and annotation.</title>
        <authorList>
            <consortium name="The Broad Institute Genomics Platform"/>
            <consortium name="The Broad Institute Genome Sequencing Center for Infectious Disease"/>
            <person name="Wu L."/>
            <person name="Ma J."/>
        </authorList>
    </citation>
    <scope>NUCLEOTIDE SEQUENCE [LARGE SCALE GENOMIC DNA]</scope>
    <source>
        <strain evidence="5">KCTC 42953</strain>
    </source>
</reference>
<feature type="transmembrane region" description="Helical" evidence="1">
    <location>
        <begin position="256"/>
        <end position="276"/>
    </location>
</feature>
<evidence type="ECO:0000259" key="2">
    <source>
        <dbReference type="PROSITE" id="PS50883"/>
    </source>
</evidence>
<gene>
    <name evidence="4" type="ORF">ACFODZ_05885</name>
</gene>
<proteinExistence type="predicted"/>
<name>A0ABV7J735_9GAMM</name>
<dbReference type="Gene3D" id="3.30.70.270">
    <property type="match status" value="1"/>
</dbReference>
<feature type="domain" description="GGDEF" evidence="3">
    <location>
        <begin position="336"/>
        <end position="469"/>
    </location>
</feature>
<dbReference type="Pfam" id="PF00990">
    <property type="entry name" value="GGDEF"/>
    <property type="match status" value="1"/>
</dbReference>
<feature type="transmembrane region" description="Helical" evidence="1">
    <location>
        <begin position="12"/>
        <end position="34"/>
    </location>
</feature>
<keyword evidence="5" id="KW-1185">Reference proteome</keyword>
<dbReference type="PROSITE" id="PS50883">
    <property type="entry name" value="EAL"/>
    <property type="match status" value="1"/>
</dbReference>
<dbReference type="InterPro" id="IPR043128">
    <property type="entry name" value="Rev_trsase/Diguanyl_cyclase"/>
</dbReference>
<evidence type="ECO:0000313" key="5">
    <source>
        <dbReference type="Proteomes" id="UP001595533"/>
    </source>
</evidence>
<dbReference type="NCBIfam" id="TIGR00254">
    <property type="entry name" value="GGDEF"/>
    <property type="match status" value="1"/>
</dbReference>
<organism evidence="4 5">
    <name type="scientific">Marinicella sediminis</name>
    <dbReference type="NCBI Taxonomy" id="1792834"/>
    <lineage>
        <taxon>Bacteria</taxon>
        <taxon>Pseudomonadati</taxon>
        <taxon>Pseudomonadota</taxon>
        <taxon>Gammaproteobacteria</taxon>
        <taxon>Lysobacterales</taxon>
        <taxon>Marinicellaceae</taxon>
        <taxon>Marinicella</taxon>
    </lineage>
</organism>
<dbReference type="InterPro" id="IPR052155">
    <property type="entry name" value="Biofilm_reg_signaling"/>
</dbReference>
<dbReference type="InterPro" id="IPR000160">
    <property type="entry name" value="GGDEF_dom"/>
</dbReference>
<dbReference type="PANTHER" id="PTHR44757">
    <property type="entry name" value="DIGUANYLATE CYCLASE DGCP"/>
    <property type="match status" value="1"/>
</dbReference>
<dbReference type="SMART" id="SM00052">
    <property type="entry name" value="EAL"/>
    <property type="match status" value="1"/>
</dbReference>
<comment type="caution">
    <text evidence="4">The sequence shown here is derived from an EMBL/GenBank/DDBJ whole genome shotgun (WGS) entry which is preliminary data.</text>
</comment>
<dbReference type="CDD" id="cd01948">
    <property type="entry name" value="EAL"/>
    <property type="match status" value="1"/>
</dbReference>
<sequence length="727" mass="83439">MSYQELTSKKESLTATITISLMLFLAALFIAYYVHQSQQAVLSQILKSQADSTQDKLLKNTQDLMADLNGMAKRWQNNQGTSEANWRADAQDFINRAKGVDTIWWIDEGFRNRWVESLQYDHYRQINELLTTQKMVDLLVRSKEAGAPEFTPAFDLGEYKVIYIIQPIGSGSSFDGFLAIEVHIGEFIDDVLGDPLKSGFYTKTYSSTDTVYSNGPELGASSHLEYFMMNLDSDEEGWVFKVYPTEASLDLIISPLPYFIAIAGTIIAALFMLTLMSKLKANNQSFELSRQISEREKAQFELEYLANHDTLTHLPNRHYITNFIKNKVKQGAINEQQFTLLFIDLDHFKDINDTLGHAVGDEMLKKLPVLFNRVFRHDDVIARMGGDEFVVYLPGKLSVDHVTKLVERFLKSLEYPIRIDEHQIRLTGSVGVAFFPQHGENVIELLSHADAALYRAKAMGRNTYAIYDSTLEQKAKDRVQLISRLHTANDNDEFDMFFQPRYRLSDGKLIGAEALLRWQPSPFELVEPVEFIDFLEETSLIIPVTWQMFERSCIQFKPLLERNSELFMSFNISAKQLEHPEFITKLQQLLTLTEFPAERLELELTEQTLIQNVENSRHILRQLTALGISVAIDDFGTGYSSLSYLKNFPVNVLKIDKSFIHDIDTDKDDFELVKTMITMGRNLRITTVAEGIENEEQLNLLKQESCDQAQGFYYNKPMPFIDFKKLV</sequence>
<dbReference type="Pfam" id="PF00563">
    <property type="entry name" value="EAL"/>
    <property type="match status" value="1"/>
</dbReference>
<keyword evidence="1" id="KW-0812">Transmembrane</keyword>
<evidence type="ECO:0000259" key="3">
    <source>
        <dbReference type="PROSITE" id="PS50887"/>
    </source>
</evidence>
<dbReference type="InterPro" id="IPR001633">
    <property type="entry name" value="EAL_dom"/>
</dbReference>
<dbReference type="InterPro" id="IPR035919">
    <property type="entry name" value="EAL_sf"/>
</dbReference>
<dbReference type="RefSeq" id="WP_077411435.1">
    <property type="nucleotide sequence ID" value="NZ_JBHRTS010000003.1"/>
</dbReference>
<dbReference type="SUPFAM" id="SSF55073">
    <property type="entry name" value="Nucleotide cyclase"/>
    <property type="match status" value="1"/>
</dbReference>
<evidence type="ECO:0000313" key="4">
    <source>
        <dbReference type="EMBL" id="MFC3193764.1"/>
    </source>
</evidence>
<dbReference type="CDD" id="cd01949">
    <property type="entry name" value="GGDEF"/>
    <property type="match status" value="1"/>
</dbReference>
<protein>
    <submittedName>
        <fullName evidence="4">Bifunctional diguanylate cyclase/phosphodiesterase</fullName>
    </submittedName>
</protein>
<keyword evidence="1" id="KW-0472">Membrane</keyword>